<dbReference type="Proteomes" id="UP000322927">
    <property type="component" value="Chromosome"/>
</dbReference>
<evidence type="ECO:0000313" key="2">
    <source>
        <dbReference type="EMBL" id="QES35122.1"/>
    </source>
</evidence>
<proteinExistence type="predicted"/>
<reference evidence="2 3" key="1">
    <citation type="submission" date="2018-05" db="EMBL/GenBank/DDBJ databases">
        <title>Streptomyces venezuelae.</title>
        <authorList>
            <person name="Kim W."/>
            <person name="Lee N."/>
            <person name="Cho B.-K."/>
        </authorList>
    </citation>
    <scope>NUCLEOTIDE SEQUENCE [LARGE SCALE GENOMIC DNA]</scope>
    <source>
        <strain evidence="2 3">ATCC 14584</strain>
    </source>
</reference>
<evidence type="ECO:0000256" key="1">
    <source>
        <dbReference type="SAM" id="MobiDB-lite"/>
    </source>
</evidence>
<dbReference type="EMBL" id="CP029192">
    <property type="protein sequence ID" value="QES35122.1"/>
    <property type="molecule type" value="Genomic_DNA"/>
</dbReference>
<protein>
    <submittedName>
        <fullName evidence="2">Uncharacterized protein</fullName>
    </submittedName>
</protein>
<dbReference type="AlphaFoldDB" id="A0A5P2BXA4"/>
<feature type="compositionally biased region" description="Basic and acidic residues" evidence="1">
    <location>
        <begin position="17"/>
        <end position="37"/>
    </location>
</feature>
<organism evidence="2 3">
    <name type="scientific">Streptomyces venezuelae</name>
    <dbReference type="NCBI Taxonomy" id="54571"/>
    <lineage>
        <taxon>Bacteria</taxon>
        <taxon>Bacillati</taxon>
        <taxon>Actinomycetota</taxon>
        <taxon>Actinomycetes</taxon>
        <taxon>Kitasatosporales</taxon>
        <taxon>Streptomycetaceae</taxon>
        <taxon>Streptomyces</taxon>
    </lineage>
</organism>
<evidence type="ECO:0000313" key="3">
    <source>
        <dbReference type="Proteomes" id="UP000322927"/>
    </source>
</evidence>
<feature type="region of interest" description="Disordered" evidence="1">
    <location>
        <begin position="1"/>
        <end position="52"/>
    </location>
</feature>
<name>A0A5P2BXA4_STRVZ</name>
<sequence length="117" mass="11556">MPSARHSTVADPPVNRTVERSAEGGEEAGGVRDREGGGDGGVGVDRDVGGGSDAAKALRTAASSSGRLCAAPPAPSESALANCQAPSAPAAVPTATHAAVTTAFRHFLIPPLCRIVS</sequence>
<gene>
    <name evidence="2" type="ORF">DEJ48_18420</name>
</gene>
<accession>A0A5P2BXA4</accession>